<dbReference type="Proteomes" id="UP001239111">
    <property type="component" value="Chromosome 2"/>
</dbReference>
<keyword evidence="2" id="KW-1185">Reference proteome</keyword>
<comment type="caution">
    <text evidence="1">The sequence shown here is derived from an EMBL/GenBank/DDBJ whole genome shotgun (WGS) entry which is preliminary data.</text>
</comment>
<evidence type="ECO:0000313" key="1">
    <source>
        <dbReference type="EMBL" id="KAJ8677492.1"/>
    </source>
</evidence>
<sequence length="228" mass="25669">MNSETQKKKWNNKVITIAHLIILALRPRTFISPVLLSFSLILHRNHCSKEDIVTLSNLGACASYHETVVFENSIANDPEFYAIIAEALSQFAINNFDRNTATVDDHKTCHKLGLIPCVSPGSAVSSSRRIKRCPNLKSENIVKNCGFVPLVIFVPQNRHGLKNMVIANFKGEYGEFFAKSGADEKIKLLNMLWEYCKNLEPGEIDGWHGFMTKAFQHHSFTVPKVIPL</sequence>
<gene>
    <name evidence="1" type="ORF">QAD02_013279</name>
</gene>
<protein>
    <submittedName>
        <fullName evidence="1">Uncharacterized protein</fullName>
    </submittedName>
</protein>
<organism evidence="1 2">
    <name type="scientific">Eretmocerus hayati</name>
    <dbReference type="NCBI Taxonomy" id="131215"/>
    <lineage>
        <taxon>Eukaryota</taxon>
        <taxon>Metazoa</taxon>
        <taxon>Ecdysozoa</taxon>
        <taxon>Arthropoda</taxon>
        <taxon>Hexapoda</taxon>
        <taxon>Insecta</taxon>
        <taxon>Pterygota</taxon>
        <taxon>Neoptera</taxon>
        <taxon>Endopterygota</taxon>
        <taxon>Hymenoptera</taxon>
        <taxon>Apocrita</taxon>
        <taxon>Proctotrupomorpha</taxon>
        <taxon>Chalcidoidea</taxon>
        <taxon>Aphelinidae</taxon>
        <taxon>Aphelininae</taxon>
        <taxon>Eretmocerus</taxon>
    </lineage>
</organism>
<evidence type="ECO:0000313" key="2">
    <source>
        <dbReference type="Proteomes" id="UP001239111"/>
    </source>
</evidence>
<accession>A0ACC2P295</accession>
<dbReference type="EMBL" id="CM056742">
    <property type="protein sequence ID" value="KAJ8677492.1"/>
    <property type="molecule type" value="Genomic_DNA"/>
</dbReference>
<reference evidence="1" key="1">
    <citation type="submission" date="2023-04" db="EMBL/GenBank/DDBJ databases">
        <title>A chromosome-level genome assembly of the parasitoid wasp Eretmocerus hayati.</title>
        <authorList>
            <person name="Zhong Y."/>
            <person name="Liu S."/>
            <person name="Liu Y."/>
        </authorList>
    </citation>
    <scope>NUCLEOTIDE SEQUENCE</scope>
    <source>
        <strain evidence="1">ZJU_SS_LIU_2023</strain>
    </source>
</reference>
<proteinExistence type="predicted"/>
<name>A0ACC2P295_9HYME</name>